<dbReference type="AlphaFoldDB" id="A0A3S3NY92"/>
<dbReference type="OrthoDB" id="5958943at2759"/>
<dbReference type="Proteomes" id="UP000285301">
    <property type="component" value="Unassembled WGS sequence"/>
</dbReference>
<dbReference type="Gene3D" id="3.40.50.720">
    <property type="entry name" value="NAD(P)-binding Rossmann-like Domain"/>
    <property type="match status" value="1"/>
</dbReference>
<feature type="domain" description="3-hydroxyacyl-CoA dehydrogenase NAD binding" evidence="1">
    <location>
        <begin position="10"/>
        <end position="64"/>
    </location>
</feature>
<dbReference type="GO" id="GO:0070403">
    <property type="term" value="F:NAD+ binding"/>
    <property type="evidence" value="ECO:0007669"/>
    <property type="project" value="InterPro"/>
</dbReference>
<name>A0A3S3NY92_9ACAR</name>
<dbReference type="GO" id="GO:0006631">
    <property type="term" value="P:fatty acid metabolic process"/>
    <property type="evidence" value="ECO:0007669"/>
    <property type="project" value="InterPro"/>
</dbReference>
<dbReference type="SUPFAM" id="SSF51735">
    <property type="entry name" value="NAD(P)-binding Rossmann-fold domains"/>
    <property type="match status" value="1"/>
</dbReference>
<dbReference type="Pfam" id="PF02737">
    <property type="entry name" value="3HCDH_N"/>
    <property type="match status" value="1"/>
</dbReference>
<organism evidence="2 3">
    <name type="scientific">Dinothrombium tinctorium</name>
    <dbReference type="NCBI Taxonomy" id="1965070"/>
    <lineage>
        <taxon>Eukaryota</taxon>
        <taxon>Metazoa</taxon>
        <taxon>Ecdysozoa</taxon>
        <taxon>Arthropoda</taxon>
        <taxon>Chelicerata</taxon>
        <taxon>Arachnida</taxon>
        <taxon>Acari</taxon>
        <taxon>Acariformes</taxon>
        <taxon>Trombidiformes</taxon>
        <taxon>Prostigmata</taxon>
        <taxon>Anystina</taxon>
        <taxon>Parasitengona</taxon>
        <taxon>Trombidioidea</taxon>
        <taxon>Trombidiidae</taxon>
        <taxon>Dinothrombium</taxon>
    </lineage>
</organism>
<dbReference type="STRING" id="1965070.A0A3S3NY92"/>
<keyword evidence="3" id="KW-1185">Reference proteome</keyword>
<evidence type="ECO:0000259" key="1">
    <source>
        <dbReference type="Pfam" id="PF02737"/>
    </source>
</evidence>
<proteinExistence type="predicted"/>
<protein>
    <submittedName>
        <fullName evidence="2">Hydroxyacyl-coenzyme A dehydrogenase: mitochondrial-like protein</fullName>
    </submittedName>
</protein>
<sequence>MNAYKVENLLVIGSGLMGSGIVQSAAHNNRNLKSIVLQDISEDPLNKAKSKIEQNLNKIKQKEADTNVDEIV</sequence>
<dbReference type="EMBL" id="NCKU01009972">
    <property type="protein sequence ID" value="RWS01034.1"/>
    <property type="molecule type" value="Genomic_DNA"/>
</dbReference>
<accession>A0A3S3NY92</accession>
<dbReference type="InterPro" id="IPR036291">
    <property type="entry name" value="NAD(P)-bd_dom_sf"/>
</dbReference>
<evidence type="ECO:0000313" key="2">
    <source>
        <dbReference type="EMBL" id="RWS01034.1"/>
    </source>
</evidence>
<dbReference type="InterPro" id="IPR006176">
    <property type="entry name" value="3-OHacyl-CoA_DH_NAD-bd"/>
</dbReference>
<comment type="caution">
    <text evidence="2">The sequence shown here is derived from an EMBL/GenBank/DDBJ whole genome shotgun (WGS) entry which is preliminary data.</text>
</comment>
<gene>
    <name evidence="2" type="ORF">B4U79_18603</name>
</gene>
<reference evidence="2 3" key="1">
    <citation type="journal article" date="2018" name="Gigascience">
        <title>Genomes of trombidid mites reveal novel predicted allergens and laterally-transferred genes associated with secondary metabolism.</title>
        <authorList>
            <person name="Dong X."/>
            <person name="Chaisiri K."/>
            <person name="Xia D."/>
            <person name="Armstrong S.D."/>
            <person name="Fang Y."/>
            <person name="Donnelly M.J."/>
            <person name="Kadowaki T."/>
            <person name="McGarry J.W."/>
            <person name="Darby A.C."/>
            <person name="Makepeace B.L."/>
        </authorList>
    </citation>
    <scope>NUCLEOTIDE SEQUENCE [LARGE SCALE GENOMIC DNA]</scope>
    <source>
        <strain evidence="2">UoL-WK</strain>
    </source>
</reference>
<evidence type="ECO:0000313" key="3">
    <source>
        <dbReference type="Proteomes" id="UP000285301"/>
    </source>
</evidence>